<reference evidence="1" key="1">
    <citation type="submission" date="2017-05" db="UniProtKB">
        <authorList>
            <consortium name="EnsemblMetazoa"/>
        </authorList>
    </citation>
    <scope>IDENTIFICATION</scope>
</reference>
<dbReference type="AlphaFoldDB" id="A0A1X7V034"/>
<name>A0A1X7V034_AMPQE</name>
<dbReference type="EnsemblMetazoa" id="Aqu2.1.32957_001">
    <property type="protein sequence ID" value="Aqu2.1.32957_001"/>
    <property type="gene ID" value="Aqu2.1.32957"/>
</dbReference>
<evidence type="ECO:0000313" key="1">
    <source>
        <dbReference type="EnsemblMetazoa" id="Aqu2.1.32957_001"/>
    </source>
</evidence>
<proteinExistence type="predicted"/>
<sequence length="55" mass="5907">MITLNVEEVDIPNNITIVHSITMPAAAGLRDVIPQGTSLIQSGNVSPHWSQNPTK</sequence>
<organism evidence="1">
    <name type="scientific">Amphimedon queenslandica</name>
    <name type="common">Sponge</name>
    <dbReference type="NCBI Taxonomy" id="400682"/>
    <lineage>
        <taxon>Eukaryota</taxon>
        <taxon>Metazoa</taxon>
        <taxon>Porifera</taxon>
        <taxon>Demospongiae</taxon>
        <taxon>Heteroscleromorpha</taxon>
        <taxon>Haplosclerida</taxon>
        <taxon>Niphatidae</taxon>
        <taxon>Amphimedon</taxon>
    </lineage>
</organism>
<dbReference type="InParanoid" id="A0A1X7V034"/>
<accession>A0A1X7V034</accession>
<protein>
    <submittedName>
        <fullName evidence="1">Uncharacterized protein</fullName>
    </submittedName>
</protein>